<dbReference type="InterPro" id="IPR036873">
    <property type="entry name" value="Rhodanese-like_dom_sf"/>
</dbReference>
<dbReference type="Pfam" id="PF00581">
    <property type="entry name" value="Rhodanese"/>
    <property type="match status" value="1"/>
</dbReference>
<dbReference type="PROSITE" id="PS50206">
    <property type="entry name" value="RHODANESE_3"/>
    <property type="match status" value="1"/>
</dbReference>
<dbReference type="CDD" id="cd00158">
    <property type="entry name" value="RHOD"/>
    <property type="match status" value="1"/>
</dbReference>
<evidence type="ECO:0000259" key="1">
    <source>
        <dbReference type="PROSITE" id="PS50206"/>
    </source>
</evidence>
<proteinExistence type="predicted"/>
<sequence>MVQRISRDDLRALLDAGSVTLVEALPEPQYSAGHLPGAVNLPGDLTAELAARPAPDPAGTVVTYCAGPSCGRSKVAATVLARLGYHDAWVYKSGKTDWAAAGLPFDGSRTLPEPAR</sequence>
<dbReference type="SUPFAM" id="SSF52821">
    <property type="entry name" value="Rhodanese/Cell cycle control phosphatase"/>
    <property type="match status" value="1"/>
</dbReference>
<dbReference type="PROSITE" id="PS00380">
    <property type="entry name" value="RHODANESE_1"/>
    <property type="match status" value="1"/>
</dbReference>
<feature type="domain" description="Rhodanese" evidence="1">
    <location>
        <begin position="15"/>
        <end position="107"/>
    </location>
</feature>
<dbReference type="InterPro" id="IPR001763">
    <property type="entry name" value="Rhodanese-like_dom"/>
</dbReference>
<organism evidence="2">
    <name type="scientific">Actinoplanes campanulatus</name>
    <dbReference type="NCBI Taxonomy" id="113559"/>
    <lineage>
        <taxon>Bacteria</taxon>
        <taxon>Bacillati</taxon>
        <taxon>Actinomycetota</taxon>
        <taxon>Actinomycetes</taxon>
        <taxon>Micromonosporales</taxon>
        <taxon>Micromonosporaceae</taxon>
        <taxon>Actinoplanes</taxon>
    </lineage>
</organism>
<name>A0ABQ3WUI8_9ACTN</name>
<reference evidence="2" key="1">
    <citation type="submission" date="2021-01" db="EMBL/GenBank/DDBJ databases">
        <title>Whole genome shotgun sequence of Actinoplanes capillaceus NBRC 16408.</title>
        <authorList>
            <person name="Komaki H."/>
            <person name="Tamura T."/>
        </authorList>
    </citation>
    <scope>NUCLEOTIDE SEQUENCE [LARGE SCALE GENOMIC DNA]</scope>
    <source>
        <strain evidence="2">NBRC 16408</strain>
    </source>
</reference>
<evidence type="ECO:0000313" key="2">
    <source>
        <dbReference type="EMBL" id="GID49830.1"/>
    </source>
</evidence>
<dbReference type="Gene3D" id="3.40.250.10">
    <property type="entry name" value="Rhodanese-like domain"/>
    <property type="match status" value="1"/>
</dbReference>
<accession>A0ABQ3WUI8</accession>
<dbReference type="SMART" id="SM00450">
    <property type="entry name" value="RHOD"/>
    <property type="match status" value="1"/>
</dbReference>
<comment type="caution">
    <text evidence="2">The sequence shown here is derived from an EMBL/GenBank/DDBJ whole genome shotgun (WGS) entry which is preliminary data.</text>
</comment>
<dbReference type="EMBL" id="BOMF01000136">
    <property type="protein sequence ID" value="GID49830.1"/>
    <property type="molecule type" value="Genomic_DNA"/>
</dbReference>
<dbReference type="InterPro" id="IPR001307">
    <property type="entry name" value="Thiosulphate_STrfase_CS"/>
</dbReference>
<gene>
    <name evidence="2" type="ORF">Aca07nite_71050</name>
</gene>
<protein>
    <submittedName>
        <fullName evidence="2">Sulfurtransferase</fullName>
    </submittedName>
</protein>